<proteinExistence type="predicted"/>
<dbReference type="Proteomes" id="UP000887580">
    <property type="component" value="Unplaced"/>
</dbReference>
<name>A0AC35GUF9_9BILA</name>
<evidence type="ECO:0000313" key="1">
    <source>
        <dbReference type="Proteomes" id="UP000887580"/>
    </source>
</evidence>
<reference evidence="2" key="1">
    <citation type="submission" date="2022-11" db="UniProtKB">
        <authorList>
            <consortium name="WormBaseParasite"/>
        </authorList>
    </citation>
    <scope>IDENTIFICATION</scope>
</reference>
<accession>A0AC35GUF9</accession>
<dbReference type="WBParaSite" id="PS1159_v2.g8639.t1">
    <property type="protein sequence ID" value="PS1159_v2.g8639.t1"/>
    <property type="gene ID" value="PS1159_v2.g8639"/>
</dbReference>
<organism evidence="1 2">
    <name type="scientific">Panagrolaimus sp. PS1159</name>
    <dbReference type="NCBI Taxonomy" id="55785"/>
    <lineage>
        <taxon>Eukaryota</taxon>
        <taxon>Metazoa</taxon>
        <taxon>Ecdysozoa</taxon>
        <taxon>Nematoda</taxon>
        <taxon>Chromadorea</taxon>
        <taxon>Rhabditida</taxon>
        <taxon>Tylenchina</taxon>
        <taxon>Panagrolaimomorpha</taxon>
        <taxon>Panagrolaimoidea</taxon>
        <taxon>Panagrolaimidae</taxon>
        <taxon>Panagrolaimus</taxon>
    </lineage>
</organism>
<sequence length="278" mass="32267">MKKPNMNMIQNLPYNELVKDEKFCSKLLETVETDIDVTPFFDMDIRKNSEETEYLPKQSILNSLFSIEDLEMMEYKKEIEKIDSNRVREKQRIQHPFVKLKPSLNLNPKTVHVNIQRSSIAPKPVEIDYGIKGILKKFNPGDTTLAQTSMKNQLISHNTVIHEALKYLLKNKTTQKTSDEIKSAYEKLQEYPLTFLEKLNIITTMPKNLSGILCLLDDLGLRFGKESLEKLEKDCISLFGSSDKNEASDEKEENEKDQYDPEAAKKVRFSKTVEHRFL</sequence>
<protein>
    <submittedName>
        <fullName evidence="2">Uncharacterized protein</fullName>
    </submittedName>
</protein>
<evidence type="ECO:0000313" key="2">
    <source>
        <dbReference type="WBParaSite" id="PS1159_v2.g8639.t1"/>
    </source>
</evidence>